<reference evidence="2" key="1">
    <citation type="submission" date="2015-06" db="EMBL/GenBank/DDBJ databases">
        <title>Expansion of signal transduction pathways in fungi by whole-genome duplication.</title>
        <authorList>
            <consortium name="DOE Joint Genome Institute"/>
            <person name="Corrochano L.M."/>
            <person name="Kuo A."/>
            <person name="Marcet-Houben M."/>
            <person name="Polaino S."/>
            <person name="Salamov A."/>
            <person name="Villalobos J.M."/>
            <person name="Alvarez M.I."/>
            <person name="Avalos J."/>
            <person name="Benito E.P."/>
            <person name="Benoit I."/>
            <person name="Burger G."/>
            <person name="Camino L.P."/>
            <person name="Canovas D."/>
            <person name="Cerda-Olmedo E."/>
            <person name="Cheng J.-F."/>
            <person name="Dominguez A."/>
            <person name="Elias M."/>
            <person name="Eslava A.P."/>
            <person name="Glaser F."/>
            <person name="Grimwood J."/>
            <person name="Gutierrez G."/>
            <person name="Heitman J."/>
            <person name="Henrissat B."/>
            <person name="Iturriaga E.A."/>
            <person name="Lang B.F."/>
            <person name="Lavin J.L."/>
            <person name="Lee S."/>
            <person name="Li W."/>
            <person name="Lindquist E."/>
            <person name="Lopez-Garcia S."/>
            <person name="Luque E.M."/>
            <person name="Marcos A.T."/>
            <person name="Martin J."/>
            <person name="McCluskey K."/>
            <person name="Medina H.R."/>
            <person name="Miralles-Duran A."/>
            <person name="Miyazaki A."/>
            <person name="Munoz-Torres E."/>
            <person name="Oguiza J.A."/>
            <person name="Ohm R."/>
            <person name="Olmedo M."/>
            <person name="Orejas M."/>
            <person name="Ortiz-Castellanos L."/>
            <person name="Pisabarro A.G."/>
            <person name="Rodriguez-Romero J."/>
            <person name="Ruiz-Herrera J."/>
            <person name="Ruiz-Vazquez R."/>
            <person name="Sanz C."/>
            <person name="Schackwitz W."/>
            <person name="Schmutz J."/>
            <person name="Shahriari M."/>
            <person name="Shelest E."/>
            <person name="Silva-Franco F."/>
            <person name="Soanes D."/>
            <person name="Syed K."/>
            <person name="Tagua V.G."/>
            <person name="Talbot N.J."/>
            <person name="Thon M."/>
            <person name="De vries R.P."/>
            <person name="Wiebenga A."/>
            <person name="Yadav J.S."/>
            <person name="Braun E.L."/>
            <person name="Baker S."/>
            <person name="Garre V."/>
            <person name="Horwitz B."/>
            <person name="Torres-Martinez S."/>
            <person name="Idnurm A."/>
            <person name="Herrera-Estrella A."/>
            <person name="Gabaldon T."/>
            <person name="Grigoriev I.V."/>
        </authorList>
    </citation>
    <scope>NUCLEOTIDE SEQUENCE [LARGE SCALE GENOMIC DNA]</scope>
    <source>
        <strain evidence="2">NRRL 1555(-)</strain>
    </source>
</reference>
<sequence>MSGHPRRSYFLCSHKSILSDLYFSKLPSRNSAYPCPNALQHLETLKVITGKIPVPSDIVIWELLSALRVPLKNLTLDTLSVTRYKYGDHVPNSTLELFPYCPFLTNLCISGSYVIFNLDDLLDSCVALKQLKLLGGKLLINSNTTNKRPKKHQKHYGLHNLTLEYCSLTAEMYKATAYDFEETGCLLVDMPYTFLKSLHINQVKFHKKYEGMEYDIENYISLILLSQLNDVLLSDENNERKDEIDSKYPVVEHHNIAWIYSYDNILTYTIYNVKENLNLKEEEVDIILEYYRKFQLNKSNKPTEDHEVIEEGYEGTGWIG</sequence>
<gene>
    <name evidence="1" type="ORF">PHYBLDRAFT_145592</name>
</gene>
<evidence type="ECO:0000313" key="2">
    <source>
        <dbReference type="Proteomes" id="UP000077315"/>
    </source>
</evidence>
<organism evidence="1 2">
    <name type="scientific">Phycomyces blakesleeanus (strain ATCC 8743b / DSM 1359 / FGSC 10004 / NBRC 33097 / NRRL 1555)</name>
    <dbReference type="NCBI Taxonomy" id="763407"/>
    <lineage>
        <taxon>Eukaryota</taxon>
        <taxon>Fungi</taxon>
        <taxon>Fungi incertae sedis</taxon>
        <taxon>Mucoromycota</taxon>
        <taxon>Mucoromycotina</taxon>
        <taxon>Mucoromycetes</taxon>
        <taxon>Mucorales</taxon>
        <taxon>Phycomycetaceae</taxon>
        <taxon>Phycomyces</taxon>
    </lineage>
</organism>
<proteinExistence type="predicted"/>
<dbReference type="RefSeq" id="XP_018291231.1">
    <property type="nucleotide sequence ID" value="XM_018431485.1"/>
</dbReference>
<keyword evidence="2" id="KW-1185">Reference proteome</keyword>
<dbReference type="GeneID" id="28992391"/>
<dbReference type="Proteomes" id="UP000077315">
    <property type="component" value="Unassembled WGS sequence"/>
</dbReference>
<protein>
    <submittedName>
        <fullName evidence="1">Uncharacterized protein</fullName>
    </submittedName>
</protein>
<dbReference type="InParanoid" id="A0A163AFQ6"/>
<name>A0A163AFQ6_PHYB8</name>
<dbReference type="VEuPathDB" id="FungiDB:PHYBLDRAFT_145592"/>
<accession>A0A163AFQ6</accession>
<dbReference type="AlphaFoldDB" id="A0A163AFQ6"/>
<evidence type="ECO:0000313" key="1">
    <source>
        <dbReference type="EMBL" id="OAD73191.1"/>
    </source>
</evidence>
<dbReference type="EMBL" id="KV440981">
    <property type="protein sequence ID" value="OAD73191.1"/>
    <property type="molecule type" value="Genomic_DNA"/>
</dbReference>